<evidence type="ECO:0000313" key="1">
    <source>
        <dbReference type="EMBL" id="GAG00272.1"/>
    </source>
</evidence>
<organism evidence="1">
    <name type="scientific">marine sediment metagenome</name>
    <dbReference type="NCBI Taxonomy" id="412755"/>
    <lineage>
        <taxon>unclassified sequences</taxon>
        <taxon>metagenomes</taxon>
        <taxon>ecological metagenomes</taxon>
    </lineage>
</organism>
<name>X0ULU8_9ZZZZ</name>
<proteinExistence type="predicted"/>
<protein>
    <submittedName>
        <fullName evidence="1">Uncharacterized protein</fullName>
    </submittedName>
</protein>
<gene>
    <name evidence="1" type="ORF">S01H1_39622</name>
</gene>
<dbReference type="AlphaFoldDB" id="X0ULU8"/>
<feature type="non-terminal residue" evidence="1">
    <location>
        <position position="1"/>
    </location>
</feature>
<accession>X0ULU8</accession>
<reference evidence="1" key="1">
    <citation type="journal article" date="2014" name="Front. Microbiol.">
        <title>High frequency of phylogenetically diverse reductive dehalogenase-homologous genes in deep subseafloor sedimentary metagenomes.</title>
        <authorList>
            <person name="Kawai M."/>
            <person name="Futagami T."/>
            <person name="Toyoda A."/>
            <person name="Takaki Y."/>
            <person name="Nishi S."/>
            <person name="Hori S."/>
            <person name="Arai W."/>
            <person name="Tsubouchi T."/>
            <person name="Morono Y."/>
            <person name="Uchiyama I."/>
            <person name="Ito T."/>
            <person name="Fujiyama A."/>
            <person name="Inagaki F."/>
            <person name="Takami H."/>
        </authorList>
    </citation>
    <scope>NUCLEOTIDE SEQUENCE</scope>
    <source>
        <strain evidence="1">Expedition CK06-06</strain>
    </source>
</reference>
<dbReference type="EMBL" id="BARS01025028">
    <property type="protein sequence ID" value="GAG00272.1"/>
    <property type="molecule type" value="Genomic_DNA"/>
</dbReference>
<sequence>TDRGTFHIKEQKIMDYNWNLDFFNVEKLYK</sequence>
<comment type="caution">
    <text evidence="1">The sequence shown here is derived from an EMBL/GenBank/DDBJ whole genome shotgun (WGS) entry which is preliminary data.</text>
</comment>